<dbReference type="SUPFAM" id="SSF52317">
    <property type="entry name" value="Class I glutamine amidotransferase-like"/>
    <property type="match status" value="1"/>
</dbReference>
<accession>A0ABN8ETW1</accession>
<protein>
    <recommendedName>
        <fullName evidence="1">Glutamine amidotransferase domain-containing protein</fullName>
    </recommendedName>
</protein>
<proteinExistence type="predicted"/>
<evidence type="ECO:0000313" key="2">
    <source>
        <dbReference type="EMBL" id="CAH0995044.1"/>
    </source>
</evidence>
<dbReference type="RefSeq" id="WP_238805325.1">
    <property type="nucleotide sequence ID" value="NZ_CAKLPY010000001.1"/>
</dbReference>
<comment type="caution">
    <text evidence="2">The sequence shown here is derived from an EMBL/GenBank/DDBJ whole genome shotgun (WGS) entry which is preliminary data.</text>
</comment>
<evidence type="ECO:0000259" key="1">
    <source>
        <dbReference type="Pfam" id="PF00117"/>
    </source>
</evidence>
<reference evidence="2" key="1">
    <citation type="submission" date="2021-12" db="EMBL/GenBank/DDBJ databases">
        <authorList>
            <person name="Rodrigo-Torres L."/>
            <person name="Arahal R. D."/>
            <person name="Lucena T."/>
        </authorList>
    </citation>
    <scope>NUCLEOTIDE SEQUENCE</scope>
    <source>
        <strain evidence="2">CECT 8858</strain>
    </source>
</reference>
<gene>
    <name evidence="2" type="ORF">EMA8858_01164</name>
</gene>
<organism evidence="2 3">
    <name type="scientific">Emticicia aquatica</name>
    <dbReference type="NCBI Taxonomy" id="1681835"/>
    <lineage>
        <taxon>Bacteria</taxon>
        <taxon>Pseudomonadati</taxon>
        <taxon>Bacteroidota</taxon>
        <taxon>Cytophagia</taxon>
        <taxon>Cytophagales</taxon>
        <taxon>Leadbetterellaceae</taxon>
        <taxon>Emticicia</taxon>
    </lineage>
</organism>
<dbReference type="Pfam" id="PF00117">
    <property type="entry name" value="GATase"/>
    <property type="match status" value="1"/>
</dbReference>
<evidence type="ECO:0000313" key="3">
    <source>
        <dbReference type="Proteomes" id="UP000837932"/>
    </source>
</evidence>
<dbReference type="PROSITE" id="PS51273">
    <property type="entry name" value="GATASE_TYPE_1"/>
    <property type="match status" value="1"/>
</dbReference>
<name>A0ABN8ETW1_9BACT</name>
<dbReference type="EMBL" id="CAKLPY010000001">
    <property type="protein sequence ID" value="CAH0995044.1"/>
    <property type="molecule type" value="Genomic_DNA"/>
</dbReference>
<dbReference type="Proteomes" id="UP000837932">
    <property type="component" value="Unassembled WGS sequence"/>
</dbReference>
<sequence>MKEKIKIAILDMYNGRPNEGMRCIKMLCGQFLAQDGIEGNYDIFNVRQHCEIPKIEEYDIFISTGGPGNPLPEGHEWEQKFATFLDQIFAHNQVSDAKKYLFLICHSFQIASHHLKFGEVCKRRSTSFGVMPIHRTNDGETELYFNNLPEIFFAVDSRDYQLIQPNWQKINAFGAKILCLEKIREYVPLERAIMAIRFSEEVFGTQFHPEADSEGMMRYFKQEDKMIAVISEYGSEKYEEMIERLDDPDKIMLTESIIIPSFLNFAAEQILAIA</sequence>
<feature type="domain" description="Glutamine amidotransferase" evidence="1">
    <location>
        <begin position="51"/>
        <end position="215"/>
    </location>
</feature>
<dbReference type="InterPro" id="IPR029062">
    <property type="entry name" value="Class_I_gatase-like"/>
</dbReference>
<dbReference type="InterPro" id="IPR017926">
    <property type="entry name" value="GATASE"/>
</dbReference>
<dbReference type="Gene3D" id="3.40.50.880">
    <property type="match status" value="1"/>
</dbReference>
<keyword evidence="3" id="KW-1185">Reference proteome</keyword>